<keyword evidence="2 4" id="KW-0238">DNA-binding</keyword>
<dbReference type="KEGG" id="taj:C1A40_05330"/>
<accession>A0A2I7SG95</accession>
<dbReference type="SUPFAM" id="SSF56349">
    <property type="entry name" value="DNA breaking-rejoining enzymes"/>
    <property type="match status" value="1"/>
</dbReference>
<dbReference type="CDD" id="cd00397">
    <property type="entry name" value="DNA_BRE_C"/>
    <property type="match status" value="1"/>
</dbReference>
<keyword evidence="8" id="KW-1185">Reference proteome</keyword>
<dbReference type="Proteomes" id="UP000236592">
    <property type="component" value="Chromosome"/>
</dbReference>
<evidence type="ECO:0000256" key="1">
    <source>
        <dbReference type="ARBA" id="ARBA00022908"/>
    </source>
</evidence>
<keyword evidence="1" id="KW-0229">DNA integration</keyword>
<dbReference type="Pfam" id="PF02899">
    <property type="entry name" value="Phage_int_SAM_1"/>
    <property type="match status" value="1"/>
</dbReference>
<dbReference type="GO" id="GO:0006310">
    <property type="term" value="P:DNA recombination"/>
    <property type="evidence" value="ECO:0007669"/>
    <property type="project" value="UniProtKB-KW"/>
</dbReference>
<dbReference type="EMBL" id="CP025938">
    <property type="protein sequence ID" value="AUS04926.1"/>
    <property type="molecule type" value="Genomic_DNA"/>
</dbReference>
<dbReference type="AlphaFoldDB" id="A0A2I7SG95"/>
<dbReference type="InterPro" id="IPR002104">
    <property type="entry name" value="Integrase_catalytic"/>
</dbReference>
<feature type="domain" description="Tyr recombinase" evidence="5">
    <location>
        <begin position="105"/>
        <end position="275"/>
    </location>
</feature>
<dbReference type="InterPro" id="IPR013762">
    <property type="entry name" value="Integrase-like_cat_sf"/>
</dbReference>
<dbReference type="Gene3D" id="1.10.150.130">
    <property type="match status" value="1"/>
</dbReference>
<dbReference type="Pfam" id="PF00589">
    <property type="entry name" value="Phage_integrase"/>
    <property type="match status" value="1"/>
</dbReference>
<name>A0A2I7SG95_9FLAO</name>
<proteinExistence type="predicted"/>
<dbReference type="PROSITE" id="PS51900">
    <property type="entry name" value="CB"/>
    <property type="match status" value="1"/>
</dbReference>
<evidence type="ECO:0000256" key="4">
    <source>
        <dbReference type="PROSITE-ProRule" id="PRU01248"/>
    </source>
</evidence>
<dbReference type="InterPro" id="IPR010998">
    <property type="entry name" value="Integrase_recombinase_N"/>
</dbReference>
<dbReference type="InterPro" id="IPR044068">
    <property type="entry name" value="CB"/>
</dbReference>
<evidence type="ECO:0000256" key="3">
    <source>
        <dbReference type="ARBA" id="ARBA00023172"/>
    </source>
</evidence>
<dbReference type="InterPro" id="IPR011010">
    <property type="entry name" value="DNA_brk_join_enz"/>
</dbReference>
<evidence type="ECO:0000313" key="8">
    <source>
        <dbReference type="Proteomes" id="UP000236592"/>
    </source>
</evidence>
<dbReference type="GO" id="GO:0003677">
    <property type="term" value="F:DNA binding"/>
    <property type="evidence" value="ECO:0007669"/>
    <property type="project" value="UniProtKB-UniRule"/>
</dbReference>
<evidence type="ECO:0008006" key="9">
    <source>
        <dbReference type="Google" id="ProtNLM"/>
    </source>
</evidence>
<dbReference type="OrthoDB" id="1407105at2"/>
<evidence type="ECO:0000256" key="2">
    <source>
        <dbReference type="ARBA" id="ARBA00023125"/>
    </source>
</evidence>
<evidence type="ECO:0000313" key="7">
    <source>
        <dbReference type="EMBL" id="AUS04926.1"/>
    </source>
</evidence>
<sequence>MDKEAINTAFLDYLSEHSESLRTNYLSRIQPFLDWLAPFELSTQSLNLNHFQGYIFHMQEQGSDRLSLNNTLSALRNLLYMFIKNGEANEQLAMEFYIKGIFKKPFPPLFSWQEMESMYEQFSTPGLSGQRNKAILGLLFYQALTVDEIINLEINHLDLNNKQVHIPQTHRGRARSLNLEQHQTPILEEYLHKTREKLLLLTDKESDKLFISMSEKQEGINITDNLRSTLRKRYPQISSYPQLRASTLLHWYHTFGLETMREMAGHYYITAITNT</sequence>
<gene>
    <name evidence="7" type="ORF">C1A40_05330</name>
</gene>
<protein>
    <recommendedName>
        <fullName evidence="9">Integrase</fullName>
    </recommendedName>
</protein>
<dbReference type="RefSeq" id="WP_102994990.1">
    <property type="nucleotide sequence ID" value="NZ_CP025938.1"/>
</dbReference>
<dbReference type="PROSITE" id="PS51898">
    <property type="entry name" value="TYR_RECOMBINASE"/>
    <property type="match status" value="1"/>
</dbReference>
<evidence type="ECO:0000259" key="5">
    <source>
        <dbReference type="PROSITE" id="PS51898"/>
    </source>
</evidence>
<feature type="domain" description="Core-binding (CB)" evidence="6">
    <location>
        <begin position="1"/>
        <end position="83"/>
    </location>
</feature>
<dbReference type="GO" id="GO:0015074">
    <property type="term" value="P:DNA integration"/>
    <property type="evidence" value="ECO:0007669"/>
    <property type="project" value="UniProtKB-KW"/>
</dbReference>
<dbReference type="InterPro" id="IPR004107">
    <property type="entry name" value="Integrase_SAM-like_N"/>
</dbReference>
<organism evidence="7 8">
    <name type="scientific">Pseudotamlana carrageenivorans</name>
    <dbReference type="NCBI Taxonomy" id="2069432"/>
    <lineage>
        <taxon>Bacteria</taxon>
        <taxon>Pseudomonadati</taxon>
        <taxon>Bacteroidota</taxon>
        <taxon>Flavobacteriia</taxon>
        <taxon>Flavobacteriales</taxon>
        <taxon>Flavobacteriaceae</taxon>
        <taxon>Pseudotamlana</taxon>
    </lineage>
</organism>
<dbReference type="Gene3D" id="1.10.443.10">
    <property type="entry name" value="Intergrase catalytic core"/>
    <property type="match status" value="1"/>
</dbReference>
<evidence type="ECO:0000259" key="6">
    <source>
        <dbReference type="PROSITE" id="PS51900"/>
    </source>
</evidence>
<reference evidence="8" key="1">
    <citation type="submission" date="2018-01" db="EMBL/GenBank/DDBJ databases">
        <title>Complete genome of Tamlana sp. UJ94.</title>
        <authorList>
            <person name="Jung J."/>
            <person name="Chung D."/>
            <person name="Bae S.S."/>
            <person name="Baek K."/>
        </authorList>
    </citation>
    <scope>NUCLEOTIDE SEQUENCE [LARGE SCALE GENOMIC DNA]</scope>
    <source>
        <strain evidence="8">UJ94</strain>
    </source>
</reference>
<keyword evidence="3" id="KW-0233">DNA recombination</keyword>